<dbReference type="InterPro" id="IPR011206">
    <property type="entry name" value="Citrate_lyase_beta/mcl1/mcl2"/>
</dbReference>
<keyword evidence="3" id="KW-0460">Magnesium</keyword>
<dbReference type="Gene3D" id="3.20.20.60">
    <property type="entry name" value="Phosphoenolpyruvate-binding domains"/>
    <property type="match status" value="1"/>
</dbReference>
<evidence type="ECO:0000313" key="6">
    <source>
        <dbReference type="Proteomes" id="UP001501470"/>
    </source>
</evidence>
<protein>
    <submittedName>
        <fullName evidence="5">CoA ester lyase</fullName>
    </submittedName>
</protein>
<reference evidence="6" key="1">
    <citation type="journal article" date="2019" name="Int. J. Syst. Evol. Microbiol.">
        <title>The Global Catalogue of Microorganisms (GCM) 10K type strain sequencing project: providing services to taxonomists for standard genome sequencing and annotation.</title>
        <authorList>
            <consortium name="The Broad Institute Genomics Platform"/>
            <consortium name="The Broad Institute Genome Sequencing Center for Infectious Disease"/>
            <person name="Wu L."/>
            <person name="Ma J."/>
        </authorList>
    </citation>
    <scope>NUCLEOTIDE SEQUENCE [LARGE SCALE GENOMIC DNA]</scope>
    <source>
        <strain evidence="6">JCM 15933</strain>
    </source>
</reference>
<evidence type="ECO:0000313" key="5">
    <source>
        <dbReference type="EMBL" id="GAA1556589.1"/>
    </source>
</evidence>
<gene>
    <name evidence="5" type="ORF">GCM10009827_091930</name>
</gene>
<dbReference type="EMBL" id="BAAAQD010000025">
    <property type="protein sequence ID" value="GAA1556589.1"/>
    <property type="molecule type" value="Genomic_DNA"/>
</dbReference>
<dbReference type="InterPro" id="IPR015813">
    <property type="entry name" value="Pyrv/PenolPyrv_kinase-like_dom"/>
</dbReference>
<dbReference type="PANTHER" id="PTHR32308:SF10">
    <property type="entry name" value="CITRATE LYASE SUBUNIT BETA"/>
    <property type="match status" value="1"/>
</dbReference>
<evidence type="ECO:0000256" key="3">
    <source>
        <dbReference type="ARBA" id="ARBA00022842"/>
    </source>
</evidence>
<dbReference type="InterPro" id="IPR005000">
    <property type="entry name" value="Aldolase/citrate-lyase_domain"/>
</dbReference>
<dbReference type="GO" id="GO:0016829">
    <property type="term" value="F:lyase activity"/>
    <property type="evidence" value="ECO:0007669"/>
    <property type="project" value="UniProtKB-KW"/>
</dbReference>
<dbReference type="InterPro" id="IPR040442">
    <property type="entry name" value="Pyrv_kinase-like_dom_sf"/>
</dbReference>
<comment type="caution">
    <text evidence="5">The sequence shown here is derived from an EMBL/GenBank/DDBJ whole genome shotgun (WGS) entry which is preliminary data.</text>
</comment>
<dbReference type="SUPFAM" id="SSF51621">
    <property type="entry name" value="Phosphoenolpyruvate/pyruvate domain"/>
    <property type="match status" value="1"/>
</dbReference>
<dbReference type="Pfam" id="PF03328">
    <property type="entry name" value="HpcH_HpaI"/>
    <property type="match status" value="1"/>
</dbReference>
<sequence length="301" mass="31678">MDPFKAHSPAPELTALYVPADRPDRHDKALATIADVVIVDLEDAVAPSRKDAARREVVDLLRHRSSGSGTARLCVRVNPVSSPWGRADLEALAEVLADVTVHSIRLPKVESAQDVDSVRACFERDVPVSVLVETAVGVERLGQIAAAHGVASVALGEADLRSDLRLTGDGGLDWVRSRLVVAARAAGLPPPMMSVHPRLNDDEGLLRSCAAGRAAGFLGRTAVHPRQLPLIVEGFAPEPAQVEKAESLLAALARGRQVAAGVVVLPDGQMADAAMAAAAEHVVAVHQRVQVLRQMCGAAQA</sequence>
<keyword evidence="5" id="KW-0456">Lyase</keyword>
<dbReference type="PIRSF" id="PIRSF015582">
    <property type="entry name" value="Cit_lyase_B"/>
    <property type="match status" value="1"/>
</dbReference>
<keyword evidence="2" id="KW-0479">Metal-binding</keyword>
<dbReference type="PANTHER" id="PTHR32308">
    <property type="entry name" value="LYASE BETA SUBUNIT, PUTATIVE (AFU_ORTHOLOGUE AFUA_4G13030)-RELATED"/>
    <property type="match status" value="1"/>
</dbReference>
<feature type="domain" description="HpcH/HpaI aldolase/citrate lyase" evidence="4">
    <location>
        <begin position="15"/>
        <end position="225"/>
    </location>
</feature>
<evidence type="ECO:0000256" key="2">
    <source>
        <dbReference type="ARBA" id="ARBA00022723"/>
    </source>
</evidence>
<dbReference type="Proteomes" id="UP001501470">
    <property type="component" value="Unassembled WGS sequence"/>
</dbReference>
<keyword evidence="6" id="KW-1185">Reference proteome</keyword>
<organism evidence="5 6">
    <name type="scientific">Dactylosporangium maewongense</name>
    <dbReference type="NCBI Taxonomy" id="634393"/>
    <lineage>
        <taxon>Bacteria</taxon>
        <taxon>Bacillati</taxon>
        <taxon>Actinomycetota</taxon>
        <taxon>Actinomycetes</taxon>
        <taxon>Micromonosporales</taxon>
        <taxon>Micromonosporaceae</taxon>
        <taxon>Dactylosporangium</taxon>
    </lineage>
</organism>
<evidence type="ECO:0000259" key="4">
    <source>
        <dbReference type="Pfam" id="PF03328"/>
    </source>
</evidence>
<evidence type="ECO:0000256" key="1">
    <source>
        <dbReference type="ARBA" id="ARBA00001946"/>
    </source>
</evidence>
<accession>A0ABP4N8Z4</accession>
<comment type="cofactor">
    <cofactor evidence="1">
        <name>Mg(2+)</name>
        <dbReference type="ChEBI" id="CHEBI:18420"/>
    </cofactor>
</comment>
<name>A0ABP4N8Z4_9ACTN</name>
<proteinExistence type="predicted"/>
<dbReference type="RefSeq" id="WP_344510768.1">
    <property type="nucleotide sequence ID" value="NZ_BAAAQD010000025.1"/>
</dbReference>